<dbReference type="OMA" id="RIRVHEP"/>
<name>A0A4W4H321_ELEEL</name>
<reference evidence="2" key="4">
    <citation type="submission" date="2025-08" db="UniProtKB">
        <authorList>
            <consortium name="Ensembl"/>
        </authorList>
    </citation>
    <scope>IDENTIFICATION</scope>
</reference>
<dbReference type="InterPro" id="IPR027878">
    <property type="entry name" value="DUF4551"/>
</dbReference>
<dbReference type="GeneTree" id="ENSGT00390000018424"/>
<sequence>MARTITDGSRCRRNSKLETFLKRNTERDVYERIRAYEPCVVVSRTISKVFMHVVLSDDGIYLTEYPPRTLQLGVQFRDIVDIALINDLPDFLSGRAREQSLHICVVYTSAKDAGKGDLRNRGSAVCKPHPASSSAPEHMGRSAPVAGKTRVSPPCGHMCIIVCALLFALAISVKCRTLIEIKHVASQTKNFTLILHLVNQPKQNTNKNRRNLVPTRRSSSNLVMKRMVRERSGEEQEAELHLYAVSLSSQIYLHLQSSWSSYIMRSTLMLDPLYMRKCNMPSSPLPRKQRPWEQTSQLFCQLSGELLQEHLGVESLYLLLQELCTAAHRDAAIRKLFWRSAELYPFLVHTLVDTSAISQDRPHTTDTLLLCTLLVQTLTLMFRETASEPARQSVLTSKQGSVTASMLQAVLTDSELALPVAPRLHHDLIISYTELQALQAEYLDVVSGLLFEVLVLCQEASHTPDPGHFLTVGWIFTMLQSHPSLVGFVDYQAQQVVLVLTHSRCPLSPPQAVLLYQRCTVLLACLQNNATLSTYITTHYKEEFKYYVGVSELKDKLPPHYPISKRVQHLLTALLHRVLHEPPALTVRERGP</sequence>
<dbReference type="PANTHER" id="PTHR35354">
    <property type="entry name" value="RGD1561648"/>
    <property type="match status" value="1"/>
</dbReference>
<feature type="region of interest" description="Disordered" evidence="1">
    <location>
        <begin position="121"/>
        <end position="145"/>
    </location>
</feature>
<dbReference type="AlphaFoldDB" id="A0A4W4H321"/>
<keyword evidence="3" id="KW-1185">Reference proteome</keyword>
<dbReference type="Pfam" id="PF15087">
    <property type="entry name" value="DUF4551"/>
    <property type="match status" value="1"/>
</dbReference>
<dbReference type="PANTHER" id="PTHR35354:SF1">
    <property type="entry name" value="RGD1561648"/>
    <property type="match status" value="1"/>
</dbReference>
<reference evidence="2" key="3">
    <citation type="submission" date="2020-05" db="EMBL/GenBank/DDBJ databases">
        <title>Electrophorus electricus (electric eel) genome, fEleEle1, primary haplotype.</title>
        <authorList>
            <person name="Myers G."/>
            <person name="Meyer A."/>
            <person name="Fedrigo O."/>
            <person name="Formenti G."/>
            <person name="Rhie A."/>
            <person name="Tracey A."/>
            <person name="Sims Y."/>
            <person name="Jarvis E.D."/>
        </authorList>
    </citation>
    <scope>NUCLEOTIDE SEQUENCE [LARGE SCALE GENOMIC DNA]</scope>
</reference>
<evidence type="ECO:0000313" key="3">
    <source>
        <dbReference type="Proteomes" id="UP000314983"/>
    </source>
</evidence>
<proteinExistence type="predicted"/>
<reference evidence="3" key="1">
    <citation type="journal article" date="2014" name="Science">
        <title>Nonhuman genetics. Genomic basis for the convergent evolution of electric organs.</title>
        <authorList>
            <person name="Gallant J.R."/>
            <person name="Traeger L.L."/>
            <person name="Volkening J.D."/>
            <person name="Moffett H."/>
            <person name="Chen P.H."/>
            <person name="Novina C.D."/>
            <person name="Phillips G.N.Jr."/>
            <person name="Anand R."/>
            <person name="Wells G.B."/>
            <person name="Pinch M."/>
            <person name="Guth R."/>
            <person name="Unguez G.A."/>
            <person name="Albert J.S."/>
            <person name="Zakon H.H."/>
            <person name="Samanta M.P."/>
            <person name="Sussman M.R."/>
        </authorList>
    </citation>
    <scope>NUCLEOTIDE SEQUENCE [LARGE SCALE GENOMIC DNA]</scope>
</reference>
<organism evidence="2 3">
    <name type="scientific">Electrophorus electricus</name>
    <name type="common">Electric eel</name>
    <name type="synonym">Gymnotus electricus</name>
    <dbReference type="NCBI Taxonomy" id="8005"/>
    <lineage>
        <taxon>Eukaryota</taxon>
        <taxon>Metazoa</taxon>
        <taxon>Chordata</taxon>
        <taxon>Craniata</taxon>
        <taxon>Vertebrata</taxon>
        <taxon>Euteleostomi</taxon>
        <taxon>Actinopterygii</taxon>
        <taxon>Neopterygii</taxon>
        <taxon>Teleostei</taxon>
        <taxon>Ostariophysi</taxon>
        <taxon>Gymnotiformes</taxon>
        <taxon>Gymnotoidei</taxon>
        <taxon>Gymnotidae</taxon>
        <taxon>Electrophorus</taxon>
    </lineage>
</organism>
<accession>A0A4W4H321</accession>
<dbReference type="Ensembl" id="ENSEEET00000043637.2">
    <property type="protein sequence ID" value="ENSEEEP00000043143.2"/>
    <property type="gene ID" value="ENSEEEG00000020370.2"/>
</dbReference>
<evidence type="ECO:0000313" key="2">
    <source>
        <dbReference type="Ensembl" id="ENSEEEP00000043143.2"/>
    </source>
</evidence>
<protein>
    <submittedName>
        <fullName evidence="2">Uncharacterized protein</fullName>
    </submittedName>
</protein>
<gene>
    <name evidence="2" type="primary">c7h12orf56</name>
</gene>
<dbReference type="Proteomes" id="UP000314983">
    <property type="component" value="Chromosome 7"/>
</dbReference>
<reference evidence="2" key="5">
    <citation type="submission" date="2025-09" db="UniProtKB">
        <authorList>
            <consortium name="Ensembl"/>
        </authorList>
    </citation>
    <scope>IDENTIFICATION</scope>
</reference>
<evidence type="ECO:0000256" key="1">
    <source>
        <dbReference type="SAM" id="MobiDB-lite"/>
    </source>
</evidence>
<reference evidence="3" key="2">
    <citation type="journal article" date="2017" name="Sci. Adv.">
        <title>A tail of two voltages: Proteomic comparison of the three electric organs of the electric eel.</title>
        <authorList>
            <person name="Traeger L.L."/>
            <person name="Sabat G."/>
            <person name="Barrett-Wilt G.A."/>
            <person name="Wells G.B."/>
            <person name="Sussman M.R."/>
        </authorList>
    </citation>
    <scope>NUCLEOTIDE SEQUENCE [LARGE SCALE GENOMIC DNA]</scope>
</reference>